<protein>
    <recommendedName>
        <fullName evidence="1">Putative collagen-binding domain-containing protein</fullName>
    </recommendedName>
</protein>
<feature type="domain" description="Putative collagen-binding" evidence="1">
    <location>
        <begin position="290"/>
        <end position="337"/>
    </location>
</feature>
<name>A0A2H3E3P2_ARMGA</name>
<reference evidence="3" key="1">
    <citation type="journal article" date="2017" name="Nat. Ecol. Evol.">
        <title>Genome expansion and lineage-specific genetic innovations in the forest pathogenic fungi Armillaria.</title>
        <authorList>
            <person name="Sipos G."/>
            <person name="Prasanna A.N."/>
            <person name="Walter M.C."/>
            <person name="O'Connor E."/>
            <person name="Balint B."/>
            <person name="Krizsan K."/>
            <person name="Kiss B."/>
            <person name="Hess J."/>
            <person name="Varga T."/>
            <person name="Slot J."/>
            <person name="Riley R."/>
            <person name="Boka B."/>
            <person name="Rigling D."/>
            <person name="Barry K."/>
            <person name="Lee J."/>
            <person name="Mihaltcheva S."/>
            <person name="LaButti K."/>
            <person name="Lipzen A."/>
            <person name="Waldron R."/>
            <person name="Moloney N.M."/>
            <person name="Sperisen C."/>
            <person name="Kredics L."/>
            <person name="Vagvoelgyi C."/>
            <person name="Patrignani A."/>
            <person name="Fitzpatrick D."/>
            <person name="Nagy I."/>
            <person name="Doyle S."/>
            <person name="Anderson J.B."/>
            <person name="Grigoriev I.V."/>
            <person name="Gueldener U."/>
            <person name="Muensterkoetter M."/>
            <person name="Nagy L.G."/>
        </authorList>
    </citation>
    <scope>NUCLEOTIDE SEQUENCE [LARGE SCALE GENOMIC DNA]</scope>
    <source>
        <strain evidence="3">Ar21-2</strain>
    </source>
</reference>
<evidence type="ECO:0000313" key="2">
    <source>
        <dbReference type="EMBL" id="PBK95173.1"/>
    </source>
</evidence>
<dbReference type="Pfam" id="PF12904">
    <property type="entry name" value="Collagen_bind_2"/>
    <property type="match status" value="1"/>
</dbReference>
<evidence type="ECO:0000259" key="1">
    <source>
        <dbReference type="Pfam" id="PF12904"/>
    </source>
</evidence>
<gene>
    <name evidence="2" type="ORF">ARMGADRAFT_1028569</name>
</gene>
<proteinExistence type="predicted"/>
<evidence type="ECO:0000313" key="3">
    <source>
        <dbReference type="Proteomes" id="UP000217790"/>
    </source>
</evidence>
<dbReference type="Proteomes" id="UP000217790">
    <property type="component" value="Unassembled WGS sequence"/>
</dbReference>
<accession>A0A2H3E3P2</accession>
<keyword evidence="3" id="KW-1185">Reference proteome</keyword>
<dbReference type="STRING" id="47427.A0A2H3E3P2"/>
<dbReference type="OrthoDB" id="2581507at2759"/>
<organism evidence="2 3">
    <name type="scientific">Armillaria gallica</name>
    <name type="common">Bulbous honey fungus</name>
    <name type="synonym">Armillaria bulbosa</name>
    <dbReference type="NCBI Taxonomy" id="47427"/>
    <lineage>
        <taxon>Eukaryota</taxon>
        <taxon>Fungi</taxon>
        <taxon>Dikarya</taxon>
        <taxon>Basidiomycota</taxon>
        <taxon>Agaricomycotina</taxon>
        <taxon>Agaricomycetes</taxon>
        <taxon>Agaricomycetidae</taxon>
        <taxon>Agaricales</taxon>
        <taxon>Marasmiineae</taxon>
        <taxon>Physalacriaceae</taxon>
        <taxon>Armillaria</taxon>
    </lineage>
</organism>
<dbReference type="InterPro" id="IPR024749">
    <property type="entry name" value="Collagen-bd_put"/>
</dbReference>
<sequence length="373" mass="42438">MDFVSRLCDCPMWCEQEIPLSIPEAINASVAKDLHAMIWQSLRIPHNSIHGHHAFPARYHLCEAQNPDILARMVQSHKWITGGWQNWPAPHAVNTTNVAVFDGFIGKRYVGIPEIMGGDTNAFWPPRHDISAAEEGKGNQTHMNITDYRTIFNALAYSVYDTEKALLPKDQGYPLLGSGMKPSTRWMRRRLVMRSSREQTGRGLVTSRARKRMKTEVEFEFHQECPVGIGIMYGEYSVYHFPNPALSPKDSDAGETWFEGLACRPRSSQVVHIRILIKDLARKHDYFGRIPDQNVLTTDEDMLYRRVSTTRDMDGMWIAVYAPTGEAFGADMSVLVADRRCDRELVEITPDLTVIPPTNGGIEMDWMWLVDVS</sequence>
<dbReference type="AlphaFoldDB" id="A0A2H3E3P2"/>
<dbReference type="EMBL" id="KZ293652">
    <property type="protein sequence ID" value="PBK95173.1"/>
    <property type="molecule type" value="Genomic_DNA"/>
</dbReference>
<dbReference type="InParanoid" id="A0A2H3E3P2"/>